<dbReference type="Gene3D" id="3.40.50.620">
    <property type="entry name" value="HUPs"/>
    <property type="match status" value="3"/>
</dbReference>
<dbReference type="InterPro" id="IPR023586">
    <property type="entry name" value="Ile-tRNA-ligase_type2"/>
</dbReference>
<dbReference type="GO" id="GO:0006428">
    <property type="term" value="P:isoleucyl-tRNA aminoacylation"/>
    <property type="evidence" value="ECO:0007669"/>
    <property type="project" value="TreeGrafter"/>
</dbReference>
<reference evidence="11" key="1">
    <citation type="submission" date="2016-05" db="EMBL/GenBank/DDBJ databases">
        <authorList>
            <person name="Naeem Raeece"/>
        </authorList>
    </citation>
    <scope>NUCLEOTIDE SEQUENCE [LARGE SCALE GENOMIC DNA]</scope>
</reference>
<comment type="similarity">
    <text evidence="1">Belongs to the class-I aminoacyl-tRNA synthetase family.</text>
</comment>
<evidence type="ECO:0000256" key="4">
    <source>
        <dbReference type="ARBA" id="ARBA00022840"/>
    </source>
</evidence>
<evidence type="ECO:0000313" key="10">
    <source>
        <dbReference type="EMBL" id="SBS88571.1"/>
    </source>
</evidence>
<feature type="domain" description="Aminoacyl-tRNA synthetase class Ia" evidence="8">
    <location>
        <begin position="1122"/>
        <end position="1282"/>
    </location>
</feature>
<dbReference type="InterPro" id="IPR014729">
    <property type="entry name" value="Rossmann-like_a/b/a_fold"/>
</dbReference>
<gene>
    <name evidence="10" type="ORF">POVCU2_0049240</name>
</gene>
<evidence type="ECO:0000256" key="1">
    <source>
        <dbReference type="ARBA" id="ARBA00005594"/>
    </source>
</evidence>
<keyword evidence="5" id="KW-0648">Protein biosynthesis</keyword>
<dbReference type="SUPFAM" id="SSF52374">
    <property type="entry name" value="Nucleotidylyl transferase"/>
    <property type="match status" value="1"/>
</dbReference>
<dbReference type="GO" id="GO:0004822">
    <property type="term" value="F:isoleucine-tRNA ligase activity"/>
    <property type="evidence" value="ECO:0007669"/>
    <property type="project" value="InterPro"/>
</dbReference>
<dbReference type="Pfam" id="PF00133">
    <property type="entry name" value="tRNA-synt_1"/>
    <property type="match status" value="3"/>
</dbReference>
<dbReference type="CDD" id="cd07960">
    <property type="entry name" value="Anticodon_Ia_Ile_BEm"/>
    <property type="match status" value="1"/>
</dbReference>
<keyword evidence="6" id="KW-0030">Aminoacyl-tRNA synthetase</keyword>
<name>A0A1A8WBJ1_PLAOA</name>
<dbReference type="InterPro" id="IPR001412">
    <property type="entry name" value="aa-tRNA-synth_I_CS"/>
</dbReference>
<accession>A0A1A8WBJ1</accession>
<organism evidence="10 11">
    <name type="scientific">Plasmodium ovale curtisi</name>
    <dbReference type="NCBI Taxonomy" id="864141"/>
    <lineage>
        <taxon>Eukaryota</taxon>
        <taxon>Sar</taxon>
        <taxon>Alveolata</taxon>
        <taxon>Apicomplexa</taxon>
        <taxon>Aconoidasida</taxon>
        <taxon>Haemosporida</taxon>
        <taxon>Plasmodiidae</taxon>
        <taxon>Plasmodium</taxon>
        <taxon>Plasmodium (Plasmodium)</taxon>
    </lineage>
</organism>
<dbReference type="GO" id="GO:0002161">
    <property type="term" value="F:aminoacyl-tRNA deacylase activity"/>
    <property type="evidence" value="ECO:0007669"/>
    <property type="project" value="InterPro"/>
</dbReference>
<dbReference type="InterPro" id="IPR033708">
    <property type="entry name" value="Anticodon_Ile_BEm"/>
</dbReference>
<feature type="region of interest" description="Disordered" evidence="7">
    <location>
        <begin position="566"/>
        <end position="587"/>
    </location>
</feature>
<dbReference type="PANTHER" id="PTHR42780:SF1">
    <property type="entry name" value="ISOLEUCINE--TRNA LIGASE, CYTOPLASMIC"/>
    <property type="match status" value="1"/>
</dbReference>
<dbReference type="InterPro" id="IPR009080">
    <property type="entry name" value="tRNAsynth_Ia_anticodon-bd"/>
</dbReference>
<dbReference type="EMBL" id="FLQU01000639">
    <property type="protein sequence ID" value="SBS88571.1"/>
    <property type="molecule type" value="Genomic_DNA"/>
</dbReference>
<dbReference type="GO" id="GO:0005524">
    <property type="term" value="F:ATP binding"/>
    <property type="evidence" value="ECO:0007669"/>
    <property type="project" value="UniProtKB-KW"/>
</dbReference>
<keyword evidence="2 10" id="KW-0436">Ligase</keyword>
<evidence type="ECO:0000256" key="3">
    <source>
        <dbReference type="ARBA" id="ARBA00022741"/>
    </source>
</evidence>
<dbReference type="PROSITE" id="PS00178">
    <property type="entry name" value="AA_TRNA_LIGASE_I"/>
    <property type="match status" value="1"/>
</dbReference>
<dbReference type="InterPro" id="IPR002300">
    <property type="entry name" value="aa-tRNA-synth_Ia"/>
</dbReference>
<dbReference type="Gene3D" id="1.10.730.20">
    <property type="match status" value="1"/>
</dbReference>
<keyword evidence="3" id="KW-0547">Nucleotide-binding</keyword>
<feature type="domain" description="Methionyl/Valyl/Leucyl/Isoleucyl-tRNA synthetase anticodon-binding" evidence="9">
    <location>
        <begin position="1328"/>
        <end position="1462"/>
    </location>
</feature>
<sequence>MTKWFKVDSLLVVVFLIVELCLQKYISLYYHKKTVILLEKGDNISIPKKKIQYKQFIHNEKCVKKRLNSIDAHKKNIKDVIKESINLPVQLLPTTYDSFERRKRYNGRKRLQQRMRMAQKTVQELWNAEHIYDKRNLQNVKKCLYNDEDKNKLLNKCRFRSTSVDLPLKREEKLLDNLTNDNKKKIITNVKLKNVKQYMSSGDFDIKFYGKKDAPFSKLEEAVKEIHLHRMYVVKKKENMLKKLYEKTFKIIKIIHDGPPYANNDIHIGHILNKVVKDIYLRFLLLQNYLVILIHGFDTHGLPIEYNVMKMLKIKNVEEINLGLYPFSNMGKPKIEIASGVSSLRVMRKLAKKGDPPLLSRIFCKTRYIRKVGKDKMGKMSKSVEFSDSTTTTIAIANKDAVSPAFTIREKIRQFKKLCKLYASHFVNEQFMSLVSYGIWGLWKYSYVTFYKLYERIQCEVFRNLLKHNHVYMSNRPIYHSYETKTVLSDSEIIYKKRTCNSFYFFYSFSNVGDNLVLHILKDIKENNLIKELIQLTEEETQFCMNNFDIVMEFVNSIKEHKKGGVNGDEIREGRGSGEVTENSNSQSHCSRYSHDFLRGIWSKVAGQIMACVNILVFTTQMYTIFNNKCLLVHEDYLYRIVKVTYENASSNFFLISDKSFDTFIDHIKMYYAKKAKIVEMKTVTMLKGRNFRACTYRNFINGQENNFVFASKNEISEFFGSGIVHVAPSHGFTDYSIYHKNNPLKKWTLSEDHYDNRSLPHRRQSSQRSTLFNVHPNHSACVNKEKKNDFSLDVVSQNVIDENDNLKEEYKRVVVCKCKDNIHLIEKYENKRDKKLLLDSIQDGNNININQKDVHLLFFYAFYENIFFYFPYDHSYPYDWRSHTSVQVKSLLQIYVDIEKIKTNAFFNSIKKVKFMNRNVKNNMIKTIKDRNEWCISRQKFWGLNIPLKDLTLPNDKKISFKKQIMDVWFDSSISYLYVMYICRHIVLNVYLTKILQSLKRYGRLNRVKSVRRNKFASGIVSGGNSARDFFNIRDVYKEILKRKEHGQVSGSGESCLLKNIVEKKKIFDPLKMYKWVMEQVQHRKNVFRAKNIRDIIFPNNSYGIGCRNDIWHGDDSARTVKQFFKPFHIHLCCEGIDQIRGWFQSFFFIYFFLNSITWRGKSVNVPKNFLPIKNVIVHNYVVDRNNVKMSKSLNNVISPRELFFELEKKCSKSMGGNNASLNSHEKVPKREIPQKRGGTPSRDTTTDSMGMVEGAKKRFNADIVRLWICCYNFVSRNISISYEILENVNKYIYLKIYNTLKFLLNNIYDLNMSEKKIQYSELQIMDKYILHKEDQLIKHCSKAYKTFQLQLLVKYILNFIHRDLAIYIDYSKDRLYIHKKDSLNRKNCQRIFYKILIDMLILLAPVIPHLCEDVYRIIQRLSNNMIEETIQKNEMDMSNVAGKKWKSIFMLQFPKFKNYKEINMDILFLLKYYVHKQLSIHVSNSLQAVVYFYSDNIEIVSLIKSFLKTPDPLSQFNNYDDLRFLFNVSNIFWCNDLNEMEKADKNYKTYKIPLLTNSKQHNIGEHKSVDDFFQASQKHTFKDMFLFDENAKHAYITIGIEKSSSRRCSRCWMFGTVSSFEGEFFCPRCLNVVKTYYS</sequence>
<feature type="compositionally biased region" description="Basic and acidic residues" evidence="7">
    <location>
        <begin position="1225"/>
        <end position="1236"/>
    </location>
</feature>
<evidence type="ECO:0000313" key="11">
    <source>
        <dbReference type="Proteomes" id="UP000078560"/>
    </source>
</evidence>
<evidence type="ECO:0000256" key="7">
    <source>
        <dbReference type="SAM" id="MobiDB-lite"/>
    </source>
</evidence>
<keyword evidence="4" id="KW-0067">ATP-binding</keyword>
<evidence type="ECO:0000259" key="9">
    <source>
        <dbReference type="Pfam" id="PF08264"/>
    </source>
</evidence>
<dbReference type="SUPFAM" id="SSF47323">
    <property type="entry name" value="Anticodon-binding domain of a subclass of class I aminoacyl-tRNA synthetases"/>
    <property type="match status" value="1"/>
</dbReference>
<dbReference type="SUPFAM" id="SSF50677">
    <property type="entry name" value="ValRS/IleRS/LeuRS editing domain"/>
    <property type="match status" value="1"/>
</dbReference>
<dbReference type="InterPro" id="IPR009008">
    <property type="entry name" value="Val/Leu/Ile-tRNA-synth_edit"/>
</dbReference>
<protein>
    <submittedName>
        <fullName evidence="10">Isoleucine--tRNA ligase, putative</fullName>
    </submittedName>
</protein>
<evidence type="ECO:0000256" key="5">
    <source>
        <dbReference type="ARBA" id="ARBA00022917"/>
    </source>
</evidence>
<dbReference type="InterPro" id="IPR013155">
    <property type="entry name" value="M/V/L/I-tRNA-synth_anticd-bd"/>
</dbReference>
<feature type="region of interest" description="Disordered" evidence="7">
    <location>
        <begin position="1217"/>
        <end position="1250"/>
    </location>
</feature>
<dbReference type="GO" id="GO:0000049">
    <property type="term" value="F:tRNA binding"/>
    <property type="evidence" value="ECO:0007669"/>
    <property type="project" value="InterPro"/>
</dbReference>
<evidence type="ECO:0000256" key="6">
    <source>
        <dbReference type="ARBA" id="ARBA00023146"/>
    </source>
</evidence>
<evidence type="ECO:0000259" key="8">
    <source>
        <dbReference type="Pfam" id="PF00133"/>
    </source>
</evidence>
<dbReference type="Pfam" id="PF08264">
    <property type="entry name" value="Anticodon_1"/>
    <property type="match status" value="1"/>
</dbReference>
<proteinExistence type="inferred from homology"/>
<dbReference type="Gene3D" id="3.90.740.10">
    <property type="entry name" value="Valyl/Leucyl/Isoleucyl-tRNA synthetase, editing domain"/>
    <property type="match status" value="1"/>
</dbReference>
<dbReference type="Proteomes" id="UP000078560">
    <property type="component" value="Unassembled WGS sequence"/>
</dbReference>
<feature type="domain" description="Aminoacyl-tRNA synthetase class Ia" evidence="8">
    <location>
        <begin position="413"/>
        <end position="949"/>
    </location>
</feature>
<dbReference type="PANTHER" id="PTHR42780">
    <property type="entry name" value="SOLEUCYL-TRNA SYNTHETASE"/>
    <property type="match status" value="1"/>
</dbReference>
<feature type="domain" description="Aminoacyl-tRNA synthetase class Ia" evidence="8">
    <location>
        <begin position="250"/>
        <end position="327"/>
    </location>
</feature>
<evidence type="ECO:0000256" key="2">
    <source>
        <dbReference type="ARBA" id="ARBA00022598"/>
    </source>
</evidence>